<comment type="caution">
    <text evidence="1">The sequence shown here is derived from an EMBL/GenBank/DDBJ whole genome shotgun (WGS) entry which is preliminary data.</text>
</comment>
<sequence>WSLEVVSGDLLSLGIRAIPRCVHNLQQSVRTVRMSEHLSTILRNGRAIRTTVEQQ</sequence>
<dbReference type="AlphaFoldDB" id="A0A4Y2W093"/>
<proteinExistence type="predicted"/>
<accession>A0A4Y2W093</accession>
<keyword evidence="2" id="KW-1185">Reference proteome</keyword>
<evidence type="ECO:0000313" key="2">
    <source>
        <dbReference type="Proteomes" id="UP000499080"/>
    </source>
</evidence>
<organism evidence="1 2">
    <name type="scientific">Araneus ventricosus</name>
    <name type="common">Orbweaver spider</name>
    <name type="synonym">Epeira ventricosa</name>
    <dbReference type="NCBI Taxonomy" id="182803"/>
    <lineage>
        <taxon>Eukaryota</taxon>
        <taxon>Metazoa</taxon>
        <taxon>Ecdysozoa</taxon>
        <taxon>Arthropoda</taxon>
        <taxon>Chelicerata</taxon>
        <taxon>Arachnida</taxon>
        <taxon>Araneae</taxon>
        <taxon>Araneomorphae</taxon>
        <taxon>Entelegynae</taxon>
        <taxon>Araneoidea</taxon>
        <taxon>Araneidae</taxon>
        <taxon>Araneus</taxon>
    </lineage>
</organism>
<dbReference type="EMBL" id="BGPR01054347">
    <property type="protein sequence ID" value="GBO31123.1"/>
    <property type="molecule type" value="Genomic_DNA"/>
</dbReference>
<gene>
    <name evidence="1" type="ORF">AVEN_113632_1</name>
</gene>
<protein>
    <submittedName>
        <fullName evidence="1">Uncharacterized protein</fullName>
    </submittedName>
</protein>
<name>A0A4Y2W093_ARAVE</name>
<feature type="non-terminal residue" evidence="1">
    <location>
        <position position="1"/>
    </location>
</feature>
<dbReference type="Proteomes" id="UP000499080">
    <property type="component" value="Unassembled WGS sequence"/>
</dbReference>
<reference evidence="1 2" key="1">
    <citation type="journal article" date="2019" name="Sci. Rep.">
        <title>Orb-weaving spider Araneus ventricosus genome elucidates the spidroin gene catalogue.</title>
        <authorList>
            <person name="Kono N."/>
            <person name="Nakamura H."/>
            <person name="Ohtoshi R."/>
            <person name="Moran D.A.P."/>
            <person name="Shinohara A."/>
            <person name="Yoshida Y."/>
            <person name="Fujiwara M."/>
            <person name="Mori M."/>
            <person name="Tomita M."/>
            <person name="Arakawa K."/>
        </authorList>
    </citation>
    <scope>NUCLEOTIDE SEQUENCE [LARGE SCALE GENOMIC DNA]</scope>
</reference>
<evidence type="ECO:0000313" key="1">
    <source>
        <dbReference type="EMBL" id="GBO31123.1"/>
    </source>
</evidence>